<comment type="similarity">
    <text evidence="3 6">Belongs to the OpgD/OpgG family.</text>
</comment>
<organism evidence="8 9">
    <name type="scientific">Pseudolabrys taiwanensis</name>
    <dbReference type="NCBI Taxonomy" id="331696"/>
    <lineage>
        <taxon>Bacteria</taxon>
        <taxon>Pseudomonadati</taxon>
        <taxon>Pseudomonadota</taxon>
        <taxon>Alphaproteobacteria</taxon>
        <taxon>Hyphomicrobiales</taxon>
        <taxon>Xanthobacteraceae</taxon>
        <taxon>Pseudolabrys</taxon>
    </lineage>
</organism>
<evidence type="ECO:0000256" key="1">
    <source>
        <dbReference type="ARBA" id="ARBA00004418"/>
    </source>
</evidence>
<dbReference type="InterPro" id="IPR011013">
    <property type="entry name" value="Gal_mutarotase_sf_dom"/>
</dbReference>
<dbReference type="InterPro" id="IPR023704">
    <property type="entry name" value="MdoG_OpgG"/>
</dbReference>
<dbReference type="Pfam" id="PF04349">
    <property type="entry name" value="MdoG"/>
    <property type="match status" value="1"/>
</dbReference>
<dbReference type="InterPro" id="IPR014756">
    <property type="entry name" value="Ig_E-set"/>
</dbReference>
<accession>A0A345ZR18</accession>
<evidence type="ECO:0000256" key="5">
    <source>
        <dbReference type="ARBA" id="ARBA00022764"/>
    </source>
</evidence>
<dbReference type="AlphaFoldDB" id="A0A345ZR18"/>
<evidence type="ECO:0000256" key="3">
    <source>
        <dbReference type="ARBA" id="ARBA00009284"/>
    </source>
</evidence>
<comment type="pathway">
    <text evidence="2 6">Glycan metabolism; osmoregulated periplasmic glucan (OPG) biosynthesis.</text>
</comment>
<dbReference type="Proteomes" id="UP000254889">
    <property type="component" value="Chromosome"/>
</dbReference>
<dbReference type="GO" id="GO:0030288">
    <property type="term" value="C:outer membrane-bounded periplasmic space"/>
    <property type="evidence" value="ECO:0007669"/>
    <property type="project" value="TreeGrafter"/>
</dbReference>
<feature type="domain" description="Glucan biosynthesis periplasmic MdoG C-terminal" evidence="7">
    <location>
        <begin position="54"/>
        <end position="518"/>
    </location>
</feature>
<dbReference type="SUPFAM" id="SSF74650">
    <property type="entry name" value="Galactose mutarotase-like"/>
    <property type="match status" value="1"/>
</dbReference>
<dbReference type="KEGG" id="ptaw:DW352_01835"/>
<dbReference type="GO" id="GO:0030246">
    <property type="term" value="F:carbohydrate binding"/>
    <property type="evidence" value="ECO:0007669"/>
    <property type="project" value="InterPro"/>
</dbReference>
<comment type="subcellular location">
    <subcellularLocation>
        <location evidence="1 6">Periplasm</location>
    </subcellularLocation>
</comment>
<dbReference type="OrthoDB" id="9777817at2"/>
<dbReference type="InterPro" id="IPR007444">
    <property type="entry name" value="Glucan_biosyn_MdoG_C"/>
</dbReference>
<keyword evidence="4 6" id="KW-0732">Signal</keyword>
<protein>
    <recommendedName>
        <fullName evidence="6">Glucans biosynthesis protein G</fullName>
    </recommendedName>
</protein>
<dbReference type="HAMAP" id="MF_01069">
    <property type="entry name" value="MdoG_OpgG"/>
    <property type="match status" value="1"/>
</dbReference>
<dbReference type="InterPro" id="IPR013783">
    <property type="entry name" value="Ig-like_fold"/>
</dbReference>
<keyword evidence="5 6" id="KW-0574">Periplasm</keyword>
<evidence type="ECO:0000256" key="2">
    <source>
        <dbReference type="ARBA" id="ARBA00005001"/>
    </source>
</evidence>
<dbReference type="Gene3D" id="2.60.40.10">
    <property type="entry name" value="Immunoglobulins"/>
    <property type="match status" value="1"/>
</dbReference>
<reference evidence="8 9" key="1">
    <citation type="submission" date="2018-07" db="EMBL/GenBank/DDBJ databases">
        <authorList>
            <person name="Quirk P.G."/>
            <person name="Krulwich T.A."/>
        </authorList>
    </citation>
    <scope>NUCLEOTIDE SEQUENCE [LARGE SCALE GENOMIC DNA]</scope>
    <source>
        <strain evidence="8 9">CC-BB4</strain>
    </source>
</reference>
<proteinExistence type="inferred from homology"/>
<dbReference type="SUPFAM" id="SSF81296">
    <property type="entry name" value="E set domains"/>
    <property type="match status" value="1"/>
</dbReference>
<dbReference type="InterPro" id="IPR014718">
    <property type="entry name" value="GH-type_carb-bd"/>
</dbReference>
<dbReference type="PANTHER" id="PTHR30504:SF2">
    <property type="entry name" value="GLUCANS BIOSYNTHESIS PROTEIN G"/>
    <property type="match status" value="1"/>
</dbReference>
<comment type="function">
    <text evidence="6">Involved in the biosynthesis of osmoregulated periplasmic glucans (OPGs).</text>
</comment>
<dbReference type="FunFam" id="2.70.98.10:FF:000001">
    <property type="entry name" value="Glucans biosynthesis protein G"/>
    <property type="match status" value="1"/>
</dbReference>
<dbReference type="UniPathway" id="UPA00637"/>
<keyword evidence="9" id="KW-1185">Reference proteome</keyword>
<sequence length="520" mass="58550">MLRSRRAGRVDRFLLGRSILDRRRFIAGSVAVLSAGAGWRAAAADQPTTQDQPFDAQAVRRMAQELARNPYKKPDTSLPAGFTDLSYDAYRSIRFRPDRALWRDEKLPFQVQFFHRGFIFKDRVDIFEVSGGRARPIVFSPSLFDYGDIKPPPEGSNMGFAGFRLHAPMNRPDYYDEVGAFLGASYFRAVSKGLVYGLSARGLSIRTADPKGEEFPAFKTYWIEKPAQHTGSIVVHALLDSVSAAAAYRFTIRPGETTIYDTEMALYPRNDIGEVGIGSATSMFFFGANDRDGIDDFRPAVHDSDGLAVRNGRGEELWRPLTNPRDLQVSYFGDVNPRGFGLMQRERDFFAYDDLESHFEKRPSLWVEPIGDWGEGAVNLVEIPTKEEIHDNIVAFWRPKEPLKAKGEYIYTYRLHWGAGHPNPQNLAQFVQTRTGAGPDGTRRFVLELVGGMLGSDPKATVSSDKGEIKNLVLQPNSQTGGMRVSFELDAKKEPVVEMRAQVMQQDKPVSEVWLYRWTP</sequence>
<dbReference type="GO" id="GO:0051274">
    <property type="term" value="P:beta-glucan biosynthetic process"/>
    <property type="evidence" value="ECO:0007669"/>
    <property type="project" value="TreeGrafter"/>
</dbReference>
<evidence type="ECO:0000256" key="4">
    <source>
        <dbReference type="ARBA" id="ARBA00022729"/>
    </source>
</evidence>
<dbReference type="Gene3D" id="2.70.98.10">
    <property type="match status" value="1"/>
</dbReference>
<evidence type="ECO:0000256" key="6">
    <source>
        <dbReference type="HAMAP-Rule" id="MF_01069"/>
    </source>
</evidence>
<name>A0A345ZR18_9HYPH</name>
<evidence type="ECO:0000313" key="9">
    <source>
        <dbReference type="Proteomes" id="UP000254889"/>
    </source>
</evidence>
<evidence type="ECO:0000313" key="8">
    <source>
        <dbReference type="EMBL" id="AXK79365.1"/>
    </source>
</evidence>
<evidence type="ECO:0000259" key="7">
    <source>
        <dbReference type="Pfam" id="PF04349"/>
    </source>
</evidence>
<dbReference type="PIRSF" id="PIRSF006281">
    <property type="entry name" value="MdoG"/>
    <property type="match status" value="1"/>
</dbReference>
<gene>
    <name evidence="6" type="primary">opgG</name>
    <name evidence="8" type="ORF">DW352_01835</name>
</gene>
<dbReference type="GO" id="GO:0003824">
    <property type="term" value="F:catalytic activity"/>
    <property type="evidence" value="ECO:0007669"/>
    <property type="project" value="InterPro"/>
</dbReference>
<dbReference type="InterPro" id="IPR014438">
    <property type="entry name" value="Glucan_biosyn_MdoG/MdoD"/>
</dbReference>
<dbReference type="PANTHER" id="PTHR30504">
    <property type="entry name" value="GLUCANS BIOSYNTHESIS PROTEIN"/>
    <property type="match status" value="1"/>
</dbReference>
<dbReference type="EMBL" id="CP031417">
    <property type="protein sequence ID" value="AXK79365.1"/>
    <property type="molecule type" value="Genomic_DNA"/>
</dbReference>